<reference evidence="2 3" key="1">
    <citation type="submission" date="2024-04" db="EMBL/GenBank/DDBJ databases">
        <title>Tritrichomonas musculus Genome.</title>
        <authorList>
            <person name="Alves-Ferreira E."/>
            <person name="Grigg M."/>
            <person name="Lorenzi H."/>
            <person name="Galac M."/>
        </authorList>
    </citation>
    <scope>NUCLEOTIDE SEQUENCE [LARGE SCALE GENOMIC DNA]</scope>
    <source>
        <strain evidence="2 3">EAF2021</strain>
    </source>
</reference>
<feature type="compositionally biased region" description="Polar residues" evidence="1">
    <location>
        <begin position="1"/>
        <end position="20"/>
    </location>
</feature>
<feature type="compositionally biased region" description="Basic and acidic residues" evidence="1">
    <location>
        <begin position="25"/>
        <end position="36"/>
    </location>
</feature>
<name>A0ABR2HMJ8_9EUKA</name>
<dbReference type="Proteomes" id="UP001470230">
    <property type="component" value="Unassembled WGS sequence"/>
</dbReference>
<keyword evidence="3" id="KW-1185">Reference proteome</keyword>
<sequence>MSGKSVQVMSHKQHTTRNPPVTQPEYHHPPTHRKENLSSTDGSSKRVNAKQLILYKDDVNSY</sequence>
<accession>A0ABR2HMJ8</accession>
<feature type="region of interest" description="Disordered" evidence="1">
    <location>
        <begin position="1"/>
        <end position="62"/>
    </location>
</feature>
<gene>
    <name evidence="2" type="ORF">M9Y10_018484</name>
</gene>
<dbReference type="EMBL" id="JAPFFF010000025">
    <property type="protein sequence ID" value="KAK8849895.1"/>
    <property type="molecule type" value="Genomic_DNA"/>
</dbReference>
<evidence type="ECO:0000256" key="1">
    <source>
        <dbReference type="SAM" id="MobiDB-lite"/>
    </source>
</evidence>
<proteinExistence type="predicted"/>
<protein>
    <submittedName>
        <fullName evidence="2">Uncharacterized protein</fullName>
    </submittedName>
</protein>
<feature type="compositionally biased region" description="Polar residues" evidence="1">
    <location>
        <begin position="37"/>
        <end position="46"/>
    </location>
</feature>
<evidence type="ECO:0000313" key="3">
    <source>
        <dbReference type="Proteomes" id="UP001470230"/>
    </source>
</evidence>
<comment type="caution">
    <text evidence="2">The sequence shown here is derived from an EMBL/GenBank/DDBJ whole genome shotgun (WGS) entry which is preliminary data.</text>
</comment>
<organism evidence="2 3">
    <name type="scientific">Tritrichomonas musculus</name>
    <dbReference type="NCBI Taxonomy" id="1915356"/>
    <lineage>
        <taxon>Eukaryota</taxon>
        <taxon>Metamonada</taxon>
        <taxon>Parabasalia</taxon>
        <taxon>Tritrichomonadida</taxon>
        <taxon>Tritrichomonadidae</taxon>
        <taxon>Tritrichomonas</taxon>
    </lineage>
</organism>
<evidence type="ECO:0000313" key="2">
    <source>
        <dbReference type="EMBL" id="KAK8849895.1"/>
    </source>
</evidence>